<dbReference type="PROSITE" id="PS51725">
    <property type="entry name" value="ABM"/>
    <property type="match status" value="1"/>
</dbReference>
<sequence>MIVITRNMKVAKDFTNRVIEDLSHPSAVSKAEGFIRRDVLINRDAEDFDIIKMIIYWENKESLTKWHGSKEHQQGHIERHKQQKESGKEPINRKALNLTIEEYEVVYSLLAE</sequence>
<dbReference type="OrthoDB" id="1645001at2"/>
<feature type="domain" description="ABM" evidence="2">
    <location>
        <begin position="2"/>
        <end position="92"/>
    </location>
</feature>
<proteinExistence type="predicted"/>
<dbReference type="SUPFAM" id="SSF54909">
    <property type="entry name" value="Dimeric alpha+beta barrel"/>
    <property type="match status" value="1"/>
</dbReference>
<evidence type="ECO:0000259" key="2">
    <source>
        <dbReference type="PROSITE" id="PS51725"/>
    </source>
</evidence>
<protein>
    <recommendedName>
        <fullName evidence="2">ABM domain-containing protein</fullName>
    </recommendedName>
</protein>
<reference evidence="3 4" key="1">
    <citation type="submission" date="2014-08" db="EMBL/GenBank/DDBJ databases">
        <authorList>
            <person name="Wibberg D."/>
        </authorList>
    </citation>
    <scope>NUCLEOTIDE SEQUENCE [LARGE SCALE GENOMIC DNA]</scope>
    <source>
        <strain evidence="4">ING2-E5B</strain>
    </source>
</reference>
<dbReference type="InterPro" id="IPR011008">
    <property type="entry name" value="Dimeric_a/b-barrel"/>
</dbReference>
<dbReference type="AlphaFoldDB" id="A0A098C3W9"/>
<dbReference type="InterPro" id="IPR007138">
    <property type="entry name" value="ABM_dom"/>
</dbReference>
<dbReference type="HOGENOM" id="CLU_141544_2_1_10"/>
<dbReference type="Pfam" id="PF03992">
    <property type="entry name" value="ABM"/>
    <property type="match status" value="1"/>
</dbReference>
<accession>A0A098C3W9</accession>
<dbReference type="EMBL" id="LN515532">
    <property type="protein sequence ID" value="CEA16607.1"/>
    <property type="molecule type" value="Genomic_DNA"/>
</dbReference>
<feature type="region of interest" description="Disordered" evidence="1">
    <location>
        <begin position="67"/>
        <end position="90"/>
    </location>
</feature>
<evidence type="ECO:0000313" key="3">
    <source>
        <dbReference type="EMBL" id="CEA16607.1"/>
    </source>
</evidence>
<evidence type="ECO:0000313" key="4">
    <source>
        <dbReference type="Proteomes" id="UP000032417"/>
    </source>
</evidence>
<evidence type="ECO:0000256" key="1">
    <source>
        <dbReference type="SAM" id="MobiDB-lite"/>
    </source>
</evidence>
<dbReference type="KEGG" id="pbt:ING2E5B_1869"/>
<gene>
    <name evidence="3" type="ORF">ING2E5B_1869</name>
</gene>
<dbReference type="Proteomes" id="UP000032417">
    <property type="component" value="Chromosome 1"/>
</dbReference>
<feature type="compositionally biased region" description="Basic and acidic residues" evidence="1">
    <location>
        <begin position="67"/>
        <end position="77"/>
    </location>
</feature>
<name>A0A098C3W9_9BACT</name>
<organism evidence="3 4">
    <name type="scientific">Fermentimonas caenicola</name>
    <dbReference type="NCBI Taxonomy" id="1562970"/>
    <lineage>
        <taxon>Bacteria</taxon>
        <taxon>Pseudomonadati</taxon>
        <taxon>Bacteroidota</taxon>
        <taxon>Bacteroidia</taxon>
        <taxon>Bacteroidales</taxon>
        <taxon>Dysgonomonadaceae</taxon>
        <taxon>Fermentimonas</taxon>
    </lineage>
</organism>
<dbReference type="STRING" id="1562970.ING2E5B_1869"/>
<dbReference type="Gene3D" id="3.30.70.100">
    <property type="match status" value="1"/>
</dbReference>
<keyword evidence="4" id="KW-1185">Reference proteome</keyword>